<sequence length="214" mass="24274">MDNILTESNQKTDELEKLITDLKKLVKLVEEQGCEAKIIDTKDIVVDERARLKCMYPPCRWYGSSIMCPPHLKLVPSVTRRIIRKYKFAILIRLKTPVEDLAGPEWTKRHVPHELKLREVVNLVESEAYNMGYYFALGFAAGECSLCLSKNLECDALKIGKCRYPLRARPAMEAAGIDVFATVKKAGWPIYTISSSKDMRLVPCAALYGLVLIH</sequence>
<dbReference type="Proteomes" id="UP000317265">
    <property type="component" value="Unassembled WGS sequence"/>
</dbReference>
<gene>
    <name evidence="3" type="ORF">DSO09_02410</name>
    <name evidence="2" type="ORF">EF809_03470</name>
</gene>
<feature type="coiled-coil region" evidence="1">
    <location>
        <begin position="5"/>
        <end position="32"/>
    </location>
</feature>
<protein>
    <submittedName>
        <fullName evidence="2">DUF2284 domain-containing protein</fullName>
    </submittedName>
</protein>
<proteinExistence type="predicted"/>
<reference evidence="3 5" key="1">
    <citation type="journal article" date="2019" name="Nat. Microbiol.">
        <title>Expanding anaerobic alkane metabolism in the domain of Archaea.</title>
        <authorList>
            <person name="Wang Y."/>
            <person name="Wegener G."/>
            <person name="Hou J."/>
            <person name="Wang F."/>
            <person name="Xiao X."/>
        </authorList>
    </citation>
    <scope>NUCLEOTIDE SEQUENCE [LARGE SCALE GENOMIC DNA]</scope>
    <source>
        <strain evidence="3">WYZ-LMO11</strain>
    </source>
</reference>
<accession>A0A520KFH1</accession>
<keyword evidence="1" id="KW-0175">Coiled coil</keyword>
<dbReference type="InterPro" id="IPR019271">
    <property type="entry name" value="DUF2284_metal-binding"/>
</dbReference>
<evidence type="ECO:0000313" key="5">
    <source>
        <dbReference type="Proteomes" id="UP000317265"/>
    </source>
</evidence>
<evidence type="ECO:0000313" key="4">
    <source>
        <dbReference type="Proteomes" id="UP000316080"/>
    </source>
</evidence>
<dbReference type="EMBL" id="RXIH01000029">
    <property type="protein sequence ID" value="RZN56142.1"/>
    <property type="molecule type" value="Genomic_DNA"/>
</dbReference>
<evidence type="ECO:0000256" key="1">
    <source>
        <dbReference type="SAM" id="Coils"/>
    </source>
</evidence>
<dbReference type="Pfam" id="PF10050">
    <property type="entry name" value="DUF2284"/>
    <property type="match status" value="1"/>
</dbReference>
<dbReference type="AlphaFoldDB" id="A0A520KFH1"/>
<evidence type="ECO:0000313" key="2">
    <source>
        <dbReference type="EMBL" id="RZN56142.1"/>
    </source>
</evidence>
<name>A0A520KFH1_9CREN</name>
<dbReference type="Proteomes" id="UP000316080">
    <property type="component" value="Unassembled WGS sequence"/>
</dbReference>
<reference evidence="2 4" key="2">
    <citation type="journal article" date="2019" name="Nat. Microbiol.">
        <title>Wide diversity of methane and short-chain alkane metabolisms in uncultured archaea.</title>
        <authorList>
            <person name="Borrel G."/>
            <person name="Adam P.S."/>
            <person name="McKay L.J."/>
            <person name="Chen L.X."/>
            <person name="Sierra-Garcia I.N."/>
            <person name="Sieber C.M."/>
            <person name="Letourneur Q."/>
            <person name="Ghozlane A."/>
            <person name="Andersen G.L."/>
            <person name="Li W.J."/>
            <person name="Hallam S.J."/>
            <person name="Muyzer G."/>
            <person name="de Oliveira V.M."/>
            <person name="Inskeep W.P."/>
            <person name="Banfield J.F."/>
            <person name="Gribaldo S."/>
        </authorList>
    </citation>
    <scope>NUCLEOTIDE SEQUENCE [LARGE SCALE GENOMIC DNA]</scope>
    <source>
        <strain evidence="2">Verst-YHS</strain>
    </source>
</reference>
<evidence type="ECO:0000313" key="3">
    <source>
        <dbReference type="EMBL" id="TDA39339.1"/>
    </source>
</evidence>
<dbReference type="EMBL" id="QNVI01000029">
    <property type="protein sequence ID" value="TDA39339.1"/>
    <property type="molecule type" value="Genomic_DNA"/>
</dbReference>
<comment type="caution">
    <text evidence="2">The sequence shown here is derived from an EMBL/GenBank/DDBJ whole genome shotgun (WGS) entry which is preliminary data.</text>
</comment>
<organism evidence="2 4">
    <name type="scientific">Thermoproteota archaeon</name>
    <dbReference type="NCBI Taxonomy" id="2056631"/>
    <lineage>
        <taxon>Archaea</taxon>
        <taxon>Thermoproteota</taxon>
    </lineage>
</organism>